<reference evidence="1 2" key="1">
    <citation type="submission" date="2016-12" db="EMBL/GenBank/DDBJ databases">
        <authorList>
            <person name="Song W.-J."/>
            <person name="Kurnit D.M."/>
        </authorList>
    </citation>
    <scope>NUCLEOTIDE SEQUENCE [LARGE SCALE GENOMIC DNA]</scope>
    <source>
        <strain evidence="1 2">DSM 43162</strain>
    </source>
</reference>
<accession>A0A1M7TAC3</accession>
<organism evidence="1 2">
    <name type="scientific">Geodermatophilus obscurus</name>
    <dbReference type="NCBI Taxonomy" id="1861"/>
    <lineage>
        <taxon>Bacteria</taxon>
        <taxon>Bacillati</taxon>
        <taxon>Actinomycetota</taxon>
        <taxon>Actinomycetes</taxon>
        <taxon>Geodermatophilales</taxon>
        <taxon>Geodermatophilaceae</taxon>
        <taxon>Geodermatophilus</taxon>
    </lineage>
</organism>
<gene>
    <name evidence="1" type="ORF">SAMN05660350_01552</name>
</gene>
<sequence length="116" mass="12182">MTDSDPSAVWDELAASGGLWAWGDEDGVAPWTDGGHDVLPLWTGADRAEAESLADAEPGEGPVFLDLDALLEAIPEWVAAGVGAAGLQSEGGRFLLTVPLTELTERLLRLQVDRSA</sequence>
<dbReference type="OrthoDB" id="2936081at2"/>
<proteinExistence type="predicted"/>
<evidence type="ECO:0000313" key="2">
    <source>
        <dbReference type="Proteomes" id="UP000184428"/>
    </source>
</evidence>
<dbReference type="RefSeq" id="WP_072915839.1">
    <property type="nucleotide sequence ID" value="NZ_FRDM01000005.1"/>
</dbReference>
<name>A0A1M7TAC3_9ACTN</name>
<evidence type="ECO:0008006" key="3">
    <source>
        <dbReference type="Google" id="ProtNLM"/>
    </source>
</evidence>
<protein>
    <recommendedName>
        <fullName evidence="3">DUF2750 domain-containing protein</fullName>
    </recommendedName>
</protein>
<dbReference type="EMBL" id="FRDM01000005">
    <property type="protein sequence ID" value="SHN67692.1"/>
    <property type="molecule type" value="Genomic_DNA"/>
</dbReference>
<dbReference type="AlphaFoldDB" id="A0A1M7TAC3"/>
<dbReference type="Proteomes" id="UP000184428">
    <property type="component" value="Unassembled WGS sequence"/>
</dbReference>
<evidence type="ECO:0000313" key="1">
    <source>
        <dbReference type="EMBL" id="SHN67692.1"/>
    </source>
</evidence>